<dbReference type="InterPro" id="IPR000644">
    <property type="entry name" value="CBS_dom"/>
</dbReference>
<feature type="domain" description="CBS" evidence="3">
    <location>
        <begin position="76"/>
        <end position="131"/>
    </location>
</feature>
<dbReference type="InterPro" id="IPR044725">
    <property type="entry name" value="CBSX3_CBS_dom"/>
</dbReference>
<dbReference type="OrthoDB" id="9807125at2"/>
<dbReference type="SMART" id="SM00116">
    <property type="entry name" value="CBS"/>
    <property type="match status" value="2"/>
</dbReference>
<dbReference type="InterPro" id="IPR046342">
    <property type="entry name" value="CBS_dom_sf"/>
</dbReference>
<evidence type="ECO:0000259" key="3">
    <source>
        <dbReference type="PROSITE" id="PS51371"/>
    </source>
</evidence>
<protein>
    <submittedName>
        <fullName evidence="4">Putative signal transduction protein with CBS domains</fullName>
    </submittedName>
</protein>
<dbReference type="SUPFAM" id="SSF54631">
    <property type="entry name" value="CBS-domain pair"/>
    <property type="match status" value="1"/>
</dbReference>
<dbReference type="AlphaFoldDB" id="A0A0P0Z313"/>
<sequence>MTVKQILEQKGREVETIGPDASLSDAAAILSQKRIGALVVLGDNRRVAGILSERDIVRVVGRDGGPALSQRVAQVMTTKVVTAREDMTVDQLMDLMTRGRFRHLPVCEDERLVGVISIGDVVKRRIEDVEREADDMRAYIHTVAG</sequence>
<evidence type="ECO:0000256" key="2">
    <source>
        <dbReference type="PROSITE-ProRule" id="PRU00703"/>
    </source>
</evidence>
<proteinExistence type="predicted"/>
<evidence type="ECO:0000256" key="1">
    <source>
        <dbReference type="ARBA" id="ARBA00023122"/>
    </source>
</evidence>
<feature type="domain" description="CBS" evidence="3">
    <location>
        <begin position="10"/>
        <end position="68"/>
    </location>
</feature>
<dbReference type="CDD" id="cd04623">
    <property type="entry name" value="CBS_pair_bac_euk"/>
    <property type="match status" value="1"/>
</dbReference>
<evidence type="ECO:0000313" key="4">
    <source>
        <dbReference type="EMBL" id="BAT28136.1"/>
    </source>
</evidence>
<dbReference type="Pfam" id="PF00571">
    <property type="entry name" value="CBS"/>
    <property type="match status" value="2"/>
</dbReference>
<keyword evidence="1 2" id="KW-0129">CBS domain</keyword>
<name>A0A0P0Z313_9HYPH</name>
<dbReference type="PANTHER" id="PTHR43080">
    <property type="entry name" value="CBS DOMAIN-CONTAINING PROTEIN CBSX3, MITOCHONDRIAL"/>
    <property type="match status" value="1"/>
</dbReference>
<dbReference type="PROSITE" id="PS51371">
    <property type="entry name" value="CBS"/>
    <property type="match status" value="2"/>
</dbReference>
<dbReference type="EMBL" id="LC066377">
    <property type="protein sequence ID" value="BAT28136.1"/>
    <property type="molecule type" value="Genomic_DNA"/>
</dbReference>
<dbReference type="Gene3D" id="3.10.580.10">
    <property type="entry name" value="CBS-domain"/>
    <property type="match status" value="1"/>
</dbReference>
<dbReference type="InterPro" id="IPR051257">
    <property type="entry name" value="Diverse_CBS-Domain"/>
</dbReference>
<accession>A0A0P0Z313</accession>
<dbReference type="PANTHER" id="PTHR43080:SF2">
    <property type="entry name" value="CBS DOMAIN-CONTAINING PROTEIN"/>
    <property type="match status" value="1"/>
</dbReference>
<organism evidence="4">
    <name type="scientific">Aureimonas frigidaquae</name>
    <dbReference type="NCBI Taxonomy" id="424757"/>
    <lineage>
        <taxon>Bacteria</taxon>
        <taxon>Pseudomonadati</taxon>
        <taxon>Pseudomonadota</taxon>
        <taxon>Alphaproteobacteria</taxon>
        <taxon>Hyphomicrobiales</taxon>
        <taxon>Aurantimonadaceae</taxon>
        <taxon>Aureimonas</taxon>
    </lineage>
</organism>
<dbReference type="RefSeq" id="WP_062226371.1">
    <property type="nucleotide sequence ID" value="NZ_BBWR01000002.1"/>
</dbReference>
<reference evidence="4" key="1">
    <citation type="journal article" date="2015" name="Proc. Natl. Acad. Sci. U.S.A.">
        <title>Bacterial clade with the ribosomal RNA operon on a small plasmid rather than the chromosome.</title>
        <authorList>
            <person name="Anda M."/>
            <person name="Ohtsubo Y."/>
            <person name="Okubo T."/>
            <person name="Sugawara M."/>
            <person name="Nagata Y."/>
            <person name="Tsuda M."/>
            <person name="Minamisawa K."/>
            <person name="Mitsui H."/>
        </authorList>
    </citation>
    <scope>NUCLEOTIDE SEQUENCE</scope>
    <source>
        <strain evidence="4">JCM 14755</strain>
    </source>
</reference>